<comment type="similarity">
    <text evidence="3 13">Belongs to the mitochondrial carrier (TC 2.A.29) family.</text>
</comment>
<evidence type="ECO:0000313" key="16">
    <source>
        <dbReference type="EMBL" id="OAY82836.1"/>
    </source>
</evidence>
<proteinExistence type="inferred from homology"/>
<evidence type="ECO:0000256" key="8">
    <source>
        <dbReference type="ARBA" id="ARBA00022989"/>
    </source>
</evidence>
<dbReference type="FunFam" id="1.50.40.10:FF:000019">
    <property type="entry name" value="Mitochondrial uncoupling protein 1"/>
    <property type="match status" value="1"/>
</dbReference>
<dbReference type="PANTHER" id="PTHR45618">
    <property type="entry name" value="MITOCHONDRIAL DICARBOXYLATE CARRIER-RELATED"/>
    <property type="match status" value="1"/>
</dbReference>
<dbReference type="GO" id="GO:0015171">
    <property type="term" value="F:amino acid transmembrane transporter activity"/>
    <property type="evidence" value="ECO:0007669"/>
    <property type="project" value="UniProtKB-ARBA"/>
</dbReference>
<dbReference type="AlphaFoldDB" id="A0A199W0R7"/>
<evidence type="ECO:0000256" key="15">
    <source>
        <dbReference type="SAM" id="Phobius"/>
    </source>
</evidence>
<gene>
    <name evidence="16" type="ORF">ACMD2_13671</name>
</gene>
<comment type="subcellular location">
    <subcellularLocation>
        <location evidence="1">Membrane</location>
        <topology evidence="1">Multi-pass membrane protein</topology>
    </subcellularLocation>
    <subcellularLocation>
        <location evidence="2">Mitochondrion inner membrane</location>
    </subcellularLocation>
</comment>
<comment type="caution">
    <text evidence="16">The sequence shown here is derived from an EMBL/GenBank/DDBJ whole genome shotgun (WGS) entry which is preliminary data.</text>
</comment>
<evidence type="ECO:0000256" key="1">
    <source>
        <dbReference type="ARBA" id="ARBA00004141"/>
    </source>
</evidence>
<dbReference type="EMBL" id="LSRQ01000438">
    <property type="protein sequence ID" value="OAY82836.1"/>
    <property type="molecule type" value="Genomic_DNA"/>
</dbReference>
<protein>
    <submittedName>
        <fullName evidence="16">Mitochondrial uncoupling protein 1</fullName>
    </submittedName>
</protein>
<evidence type="ECO:0000256" key="10">
    <source>
        <dbReference type="ARBA" id="ARBA00023128"/>
    </source>
</evidence>
<reference evidence="16 17" key="1">
    <citation type="journal article" date="2016" name="DNA Res.">
        <title>The draft genome of MD-2 pineapple using hybrid error correction of long reads.</title>
        <authorList>
            <person name="Redwan R.M."/>
            <person name="Saidin A."/>
            <person name="Kumar S.V."/>
        </authorList>
    </citation>
    <scope>NUCLEOTIDE SEQUENCE [LARGE SCALE GENOMIC DNA]</scope>
    <source>
        <strain evidence="17">cv. MD2</strain>
        <tissue evidence="16">Leaf</tissue>
    </source>
</reference>
<keyword evidence="11 12" id="KW-0472">Membrane</keyword>
<feature type="transmembrane region" description="Helical" evidence="15">
    <location>
        <begin position="216"/>
        <end position="237"/>
    </location>
</feature>
<evidence type="ECO:0000256" key="9">
    <source>
        <dbReference type="ARBA" id="ARBA00023016"/>
    </source>
</evidence>
<keyword evidence="7" id="KW-0999">Mitochondrion inner membrane</keyword>
<keyword evidence="8 15" id="KW-1133">Transmembrane helix</keyword>
<evidence type="ECO:0000256" key="5">
    <source>
        <dbReference type="ARBA" id="ARBA00022692"/>
    </source>
</evidence>
<keyword evidence="5 12" id="KW-0812">Transmembrane</keyword>
<dbReference type="Pfam" id="PF00153">
    <property type="entry name" value="Mito_carr"/>
    <property type="match status" value="3"/>
</dbReference>
<evidence type="ECO:0000256" key="6">
    <source>
        <dbReference type="ARBA" id="ARBA00022737"/>
    </source>
</evidence>
<dbReference type="InterPro" id="IPR050391">
    <property type="entry name" value="Mito_Metabolite_Transporter"/>
</dbReference>
<dbReference type="InterPro" id="IPR002067">
    <property type="entry name" value="MCP"/>
</dbReference>
<dbReference type="Proteomes" id="UP000092600">
    <property type="component" value="Unassembled WGS sequence"/>
</dbReference>
<feature type="region of interest" description="Disordered" evidence="14">
    <location>
        <begin position="300"/>
        <end position="320"/>
    </location>
</feature>
<dbReference type="SUPFAM" id="SSF103506">
    <property type="entry name" value="Mitochondrial carrier"/>
    <property type="match status" value="1"/>
</dbReference>
<name>A0A199W0R7_ANACO</name>
<feature type="repeat" description="Solcar" evidence="12">
    <location>
        <begin position="10"/>
        <end position="104"/>
    </location>
</feature>
<evidence type="ECO:0000256" key="14">
    <source>
        <dbReference type="SAM" id="MobiDB-lite"/>
    </source>
</evidence>
<evidence type="ECO:0000256" key="2">
    <source>
        <dbReference type="ARBA" id="ARBA00004273"/>
    </source>
</evidence>
<keyword evidence="4 13" id="KW-0813">Transport</keyword>
<evidence type="ECO:0000256" key="13">
    <source>
        <dbReference type="RuleBase" id="RU000488"/>
    </source>
</evidence>
<keyword evidence="10" id="KW-0496">Mitochondrion</keyword>
<dbReference type="InterPro" id="IPR023395">
    <property type="entry name" value="MCP_dom_sf"/>
</dbReference>
<evidence type="ECO:0000313" key="17">
    <source>
        <dbReference type="Proteomes" id="UP000092600"/>
    </source>
</evidence>
<sequence>MAGDGLKSEISFIGSLLSSAIAACFAELCTIPLDTAKVRLQLQRKASTADTIGGAKYRGMLGTIVTIAREEGLSALWKGIIPGLHRQCVYGGLRIGLYEPVKVFFAGDNFMGDISLLTKILAALTTGALAIMVANPTDLVKVRLQAEGKLPPGVPRRYSGALNAYSTIIRQEGLEALWTGIGPNIARNAIINAAELASYDQVKQTILKIPGFTDSVFTHLLAGLVAGFFAVCIGSPVDVVKSRMMGDSTYKSTVDCFIKTLKNDGPLAFFKGFIPNFGRLGSWNVIMFLALEQPFESTSEVVEGEPLQPKQGKERKGGEEMEQVIETSLTKKGNELQFEEIPFEGLHTPAMVAELSIKSASQLILSR</sequence>
<dbReference type="GO" id="GO:0005743">
    <property type="term" value="C:mitochondrial inner membrane"/>
    <property type="evidence" value="ECO:0007669"/>
    <property type="project" value="UniProtKB-SubCell"/>
</dbReference>
<evidence type="ECO:0000256" key="3">
    <source>
        <dbReference type="ARBA" id="ARBA00006375"/>
    </source>
</evidence>
<feature type="repeat" description="Solcar" evidence="12">
    <location>
        <begin position="114"/>
        <end position="205"/>
    </location>
</feature>
<evidence type="ECO:0000256" key="4">
    <source>
        <dbReference type="ARBA" id="ARBA00022448"/>
    </source>
</evidence>
<evidence type="ECO:0000256" key="12">
    <source>
        <dbReference type="PROSITE-ProRule" id="PRU00282"/>
    </source>
</evidence>
<dbReference type="PROSITE" id="PS51257">
    <property type="entry name" value="PROKAR_LIPOPROTEIN"/>
    <property type="match status" value="1"/>
</dbReference>
<keyword evidence="9" id="KW-0346">Stress response</keyword>
<evidence type="ECO:0000256" key="11">
    <source>
        <dbReference type="ARBA" id="ARBA00023136"/>
    </source>
</evidence>
<evidence type="ECO:0000256" key="7">
    <source>
        <dbReference type="ARBA" id="ARBA00022792"/>
    </source>
</evidence>
<accession>A0A199W0R7</accession>
<dbReference type="Gene3D" id="1.50.40.10">
    <property type="entry name" value="Mitochondrial carrier domain"/>
    <property type="match status" value="1"/>
</dbReference>
<dbReference type="PROSITE" id="PS50920">
    <property type="entry name" value="SOLCAR"/>
    <property type="match status" value="3"/>
</dbReference>
<organism evidence="16 17">
    <name type="scientific">Ananas comosus</name>
    <name type="common">Pineapple</name>
    <name type="synonym">Ananas ananas</name>
    <dbReference type="NCBI Taxonomy" id="4615"/>
    <lineage>
        <taxon>Eukaryota</taxon>
        <taxon>Viridiplantae</taxon>
        <taxon>Streptophyta</taxon>
        <taxon>Embryophyta</taxon>
        <taxon>Tracheophyta</taxon>
        <taxon>Spermatophyta</taxon>
        <taxon>Magnoliopsida</taxon>
        <taxon>Liliopsida</taxon>
        <taxon>Poales</taxon>
        <taxon>Bromeliaceae</taxon>
        <taxon>Bromelioideae</taxon>
        <taxon>Ananas</taxon>
    </lineage>
</organism>
<dbReference type="PRINTS" id="PR00784">
    <property type="entry name" value="MTUNCOUPLING"/>
</dbReference>
<dbReference type="InterPro" id="IPR018108">
    <property type="entry name" value="MCP_transmembrane"/>
</dbReference>
<keyword evidence="6" id="KW-0677">Repeat</keyword>
<feature type="repeat" description="Solcar" evidence="12">
    <location>
        <begin position="214"/>
        <end position="297"/>
    </location>
</feature>